<evidence type="ECO:0000313" key="1">
    <source>
        <dbReference type="EMBL" id="KAF5180287.1"/>
    </source>
</evidence>
<sequence length="329" mass="36369">MGSVVEGTTFKTVEPNGSLTGVVEANVRGMFLRLVIFQRFGDMKFRTLCFPAGKEFESWGFIGSELRKLLDGEPRVTAYQNPDLMKQKPQFLPTSVNRVSFANVSEGGGNALKLRMRLNASWWSPVALCRTDAINPDWLWVEAKVKDIWDHAVFKFPSKSEALIIFNSKEEVNYLISLPVLAGSMPESDVHMLGKEMKEVFKGIPYHLRTMSIVNRIAGAICSSWEHEEESVTLCSYGVRVTLKNVILEEVPRVINLIEINHRFPVVIGILSADVDRSEEKAGAHHMSSPASQPSVGESPAGFPYAQRVSLTSEGCGPPGFAQGPILGE</sequence>
<proteinExistence type="predicted"/>
<organism evidence="1 2">
    <name type="scientific">Thalictrum thalictroides</name>
    <name type="common">Rue-anemone</name>
    <name type="synonym">Anemone thalictroides</name>
    <dbReference type="NCBI Taxonomy" id="46969"/>
    <lineage>
        <taxon>Eukaryota</taxon>
        <taxon>Viridiplantae</taxon>
        <taxon>Streptophyta</taxon>
        <taxon>Embryophyta</taxon>
        <taxon>Tracheophyta</taxon>
        <taxon>Spermatophyta</taxon>
        <taxon>Magnoliopsida</taxon>
        <taxon>Ranunculales</taxon>
        <taxon>Ranunculaceae</taxon>
        <taxon>Thalictroideae</taxon>
        <taxon>Thalictrum</taxon>
    </lineage>
</organism>
<dbReference type="OrthoDB" id="1954848at2759"/>
<protein>
    <submittedName>
        <fullName evidence="1">Uncharacterized protein</fullName>
    </submittedName>
</protein>
<keyword evidence="2" id="KW-1185">Reference proteome</keyword>
<reference evidence="1 2" key="1">
    <citation type="submission" date="2020-06" db="EMBL/GenBank/DDBJ databases">
        <title>Transcriptomic and genomic resources for Thalictrum thalictroides and T. hernandezii: Facilitating candidate gene discovery in an emerging model plant lineage.</title>
        <authorList>
            <person name="Arias T."/>
            <person name="Riano-Pachon D.M."/>
            <person name="Di Stilio V.S."/>
        </authorList>
    </citation>
    <scope>NUCLEOTIDE SEQUENCE [LARGE SCALE GENOMIC DNA]</scope>
    <source>
        <strain evidence="2">cv. WT478/WT964</strain>
        <tissue evidence="1">Leaves</tissue>
    </source>
</reference>
<accession>A0A7J6V693</accession>
<name>A0A7J6V693_THATH</name>
<dbReference type="AlphaFoldDB" id="A0A7J6V693"/>
<comment type="caution">
    <text evidence="1">The sequence shown here is derived from an EMBL/GenBank/DDBJ whole genome shotgun (WGS) entry which is preliminary data.</text>
</comment>
<gene>
    <name evidence="1" type="ORF">FRX31_030126</name>
</gene>
<dbReference type="EMBL" id="JABWDY010037651">
    <property type="protein sequence ID" value="KAF5180287.1"/>
    <property type="molecule type" value="Genomic_DNA"/>
</dbReference>
<dbReference type="Proteomes" id="UP000554482">
    <property type="component" value="Unassembled WGS sequence"/>
</dbReference>
<evidence type="ECO:0000313" key="2">
    <source>
        <dbReference type="Proteomes" id="UP000554482"/>
    </source>
</evidence>